<dbReference type="AlphaFoldDB" id="A0A2I0ALS0"/>
<proteinExistence type="predicted"/>
<sequence>MEAPERESSPRWPTNITEITWRAYRRRLDAIRGPASHNCFFTSAETSLLPFSTTPPLSPSAEPRTRGELKLGLSIITS</sequence>
<dbReference type="EMBL" id="KZ451971">
    <property type="protein sequence ID" value="PKA56499.1"/>
    <property type="molecule type" value="Genomic_DNA"/>
</dbReference>
<dbReference type="OrthoDB" id="10635034at2759"/>
<gene>
    <name evidence="1" type="ORF">AXF42_Ash015272</name>
</gene>
<evidence type="ECO:0000313" key="1">
    <source>
        <dbReference type="EMBL" id="PKA56499.1"/>
    </source>
</evidence>
<keyword evidence="2" id="KW-1185">Reference proteome</keyword>
<name>A0A2I0ALS0_9ASPA</name>
<dbReference type="Proteomes" id="UP000236161">
    <property type="component" value="Unassembled WGS sequence"/>
</dbReference>
<protein>
    <submittedName>
        <fullName evidence="1">Uncharacterized protein</fullName>
    </submittedName>
</protein>
<evidence type="ECO:0000313" key="2">
    <source>
        <dbReference type="Proteomes" id="UP000236161"/>
    </source>
</evidence>
<accession>A0A2I0ALS0</accession>
<reference evidence="1 2" key="1">
    <citation type="journal article" date="2017" name="Nature">
        <title>The Apostasia genome and the evolution of orchids.</title>
        <authorList>
            <person name="Zhang G.Q."/>
            <person name="Liu K.W."/>
            <person name="Li Z."/>
            <person name="Lohaus R."/>
            <person name="Hsiao Y.Y."/>
            <person name="Niu S.C."/>
            <person name="Wang J.Y."/>
            <person name="Lin Y.C."/>
            <person name="Xu Q."/>
            <person name="Chen L.J."/>
            <person name="Yoshida K."/>
            <person name="Fujiwara S."/>
            <person name="Wang Z.W."/>
            <person name="Zhang Y.Q."/>
            <person name="Mitsuda N."/>
            <person name="Wang M."/>
            <person name="Liu G.H."/>
            <person name="Pecoraro L."/>
            <person name="Huang H.X."/>
            <person name="Xiao X.J."/>
            <person name="Lin M."/>
            <person name="Wu X.Y."/>
            <person name="Wu W.L."/>
            <person name="Chen Y.Y."/>
            <person name="Chang S.B."/>
            <person name="Sakamoto S."/>
            <person name="Ohme-Takagi M."/>
            <person name="Yagi M."/>
            <person name="Zeng S.J."/>
            <person name="Shen C.Y."/>
            <person name="Yeh C.M."/>
            <person name="Luo Y.B."/>
            <person name="Tsai W.C."/>
            <person name="Van de Peer Y."/>
            <person name="Liu Z.J."/>
        </authorList>
    </citation>
    <scope>NUCLEOTIDE SEQUENCE [LARGE SCALE GENOMIC DNA]</scope>
    <source>
        <strain evidence="2">cv. Shenzhen</strain>
        <tissue evidence="1">Stem</tissue>
    </source>
</reference>
<organism evidence="1 2">
    <name type="scientific">Apostasia shenzhenica</name>
    <dbReference type="NCBI Taxonomy" id="1088818"/>
    <lineage>
        <taxon>Eukaryota</taxon>
        <taxon>Viridiplantae</taxon>
        <taxon>Streptophyta</taxon>
        <taxon>Embryophyta</taxon>
        <taxon>Tracheophyta</taxon>
        <taxon>Spermatophyta</taxon>
        <taxon>Magnoliopsida</taxon>
        <taxon>Liliopsida</taxon>
        <taxon>Asparagales</taxon>
        <taxon>Orchidaceae</taxon>
        <taxon>Apostasioideae</taxon>
        <taxon>Apostasia</taxon>
    </lineage>
</organism>